<accession>A0A183V0A5</accession>
<reference evidence="3 4" key="2">
    <citation type="submission" date="2018-11" db="EMBL/GenBank/DDBJ databases">
        <authorList>
            <consortium name="Pathogen Informatics"/>
        </authorList>
    </citation>
    <scope>NUCLEOTIDE SEQUENCE [LARGE SCALE GENOMIC DNA]</scope>
</reference>
<organism evidence="4 5">
    <name type="scientific">Toxocara canis</name>
    <name type="common">Canine roundworm</name>
    <dbReference type="NCBI Taxonomy" id="6265"/>
    <lineage>
        <taxon>Eukaryota</taxon>
        <taxon>Metazoa</taxon>
        <taxon>Ecdysozoa</taxon>
        <taxon>Nematoda</taxon>
        <taxon>Chromadorea</taxon>
        <taxon>Rhabditida</taxon>
        <taxon>Spirurina</taxon>
        <taxon>Ascaridomorpha</taxon>
        <taxon>Ascaridoidea</taxon>
        <taxon>Toxocaridae</taxon>
        <taxon>Toxocara</taxon>
    </lineage>
</organism>
<evidence type="ECO:0000313" key="3">
    <source>
        <dbReference type="EMBL" id="VDM45496.1"/>
    </source>
</evidence>
<evidence type="ECO:0000256" key="1">
    <source>
        <dbReference type="SAM" id="Coils"/>
    </source>
</evidence>
<feature type="region of interest" description="Disordered" evidence="2">
    <location>
        <begin position="109"/>
        <end position="131"/>
    </location>
</feature>
<evidence type="ECO:0000313" key="5">
    <source>
        <dbReference type="WBParaSite" id="TCNE_0001417501-mRNA-1"/>
    </source>
</evidence>
<keyword evidence="4" id="KW-1185">Reference proteome</keyword>
<sequence>MSGAVGTHVNWKERCAQLKKLNAELELERTKLAQIRLQLELRLNDPASTPSSIKPTALREFHKLLLISHVKLGQSQFKSGEASPSQITSSLRGELVLVRTSKNLASAPASDLNGGFTPAPRNGCSDPQEGSLRRQELESSIIF</sequence>
<dbReference type="Proteomes" id="UP000050794">
    <property type="component" value="Unassembled WGS sequence"/>
</dbReference>
<gene>
    <name evidence="3" type="ORF">TCNE_LOCUS14175</name>
</gene>
<dbReference type="EMBL" id="UYWY01022104">
    <property type="protein sequence ID" value="VDM45496.1"/>
    <property type="molecule type" value="Genomic_DNA"/>
</dbReference>
<evidence type="ECO:0000256" key="2">
    <source>
        <dbReference type="SAM" id="MobiDB-lite"/>
    </source>
</evidence>
<name>A0A183V0A5_TOXCA</name>
<dbReference type="AlphaFoldDB" id="A0A183V0A5"/>
<reference evidence="5" key="1">
    <citation type="submission" date="2016-06" db="UniProtKB">
        <authorList>
            <consortium name="WormBaseParasite"/>
        </authorList>
    </citation>
    <scope>IDENTIFICATION</scope>
</reference>
<feature type="coiled-coil region" evidence="1">
    <location>
        <begin position="8"/>
        <end position="38"/>
    </location>
</feature>
<protein>
    <submittedName>
        <fullName evidence="5">Lzipper-MIP1 domain-containing protein</fullName>
    </submittedName>
</protein>
<evidence type="ECO:0000313" key="4">
    <source>
        <dbReference type="Proteomes" id="UP000050794"/>
    </source>
</evidence>
<keyword evidence="1" id="KW-0175">Coiled coil</keyword>
<dbReference type="WBParaSite" id="TCNE_0001417501-mRNA-1">
    <property type="protein sequence ID" value="TCNE_0001417501-mRNA-1"/>
    <property type="gene ID" value="TCNE_0001417501"/>
</dbReference>
<proteinExistence type="predicted"/>